<dbReference type="SUPFAM" id="SSF46785">
    <property type="entry name" value="Winged helix' DNA-binding domain"/>
    <property type="match status" value="1"/>
</dbReference>
<organism evidence="7 8">
    <name type="scientific">Pelagibacterium lacus</name>
    <dbReference type="NCBI Taxonomy" id="2282655"/>
    <lineage>
        <taxon>Bacteria</taxon>
        <taxon>Pseudomonadati</taxon>
        <taxon>Pseudomonadota</taxon>
        <taxon>Alphaproteobacteria</taxon>
        <taxon>Hyphomicrobiales</taxon>
        <taxon>Devosiaceae</taxon>
        <taxon>Pelagibacterium</taxon>
    </lineage>
</organism>
<dbReference type="AlphaFoldDB" id="A0A369W3L6"/>
<dbReference type="GO" id="GO:0010628">
    <property type="term" value="P:positive regulation of gene expression"/>
    <property type="evidence" value="ECO:0007669"/>
    <property type="project" value="TreeGrafter"/>
</dbReference>
<dbReference type="PANTHER" id="PTHR30427:SF1">
    <property type="entry name" value="TRANSCRIPTIONAL ACTIVATOR PROTEIN LYSR"/>
    <property type="match status" value="1"/>
</dbReference>
<comment type="caution">
    <text evidence="7">The sequence shown here is derived from an EMBL/GenBank/DDBJ whole genome shotgun (WGS) entry which is preliminary data.</text>
</comment>
<dbReference type="SUPFAM" id="SSF53850">
    <property type="entry name" value="Periplasmic binding protein-like II"/>
    <property type="match status" value="1"/>
</dbReference>
<feature type="domain" description="HTH lysR-type" evidence="6">
    <location>
        <begin position="1"/>
        <end position="58"/>
    </location>
</feature>
<dbReference type="PROSITE" id="PS50931">
    <property type="entry name" value="HTH_LYSR"/>
    <property type="match status" value="1"/>
</dbReference>
<keyword evidence="4" id="KW-0804">Transcription</keyword>
<evidence type="ECO:0000259" key="6">
    <source>
        <dbReference type="PROSITE" id="PS50931"/>
    </source>
</evidence>
<sequence>MELRPLESFLAVISAGSVTAAARAIGRSQPVVTRHIQELEAEIGFDLFTRNGPRITPTERGLRFHAEVERLITGMKQLSERAAAIANSAPLAIEVAAIPALATGLLPRAFSCVHDSLMPQTAHIRSAPAEQVVQSVLARNADLGVASLPLDHPGIEIIRLYKANCVAAIPASHPLARRDVIAISDLGGLTLIGMANPFRLRHRVEAALAEASVSVGRVISTNATVTALQLVRNGVGVAVVEPVTALGLPLDGVVIRPLDVGIPFLWGAVTALHAPRSETVFALLASLDAATRDLLPDAEILDPGNDPQRLAEASESVSQPASRR</sequence>
<keyword evidence="3" id="KW-0238">DNA-binding</keyword>
<dbReference type="InterPro" id="IPR036390">
    <property type="entry name" value="WH_DNA-bd_sf"/>
</dbReference>
<evidence type="ECO:0000313" key="7">
    <source>
        <dbReference type="EMBL" id="RDE09274.1"/>
    </source>
</evidence>
<dbReference type="RefSeq" id="WP_114645530.1">
    <property type="nucleotide sequence ID" value="NZ_QQNH01000007.1"/>
</dbReference>
<reference evidence="8" key="1">
    <citation type="submission" date="2018-07" db="EMBL/GenBank/DDBJ databases">
        <authorList>
            <person name="Liu B.-T."/>
            <person name="Du Z."/>
        </authorList>
    </citation>
    <scope>NUCLEOTIDE SEQUENCE [LARGE SCALE GENOMIC DNA]</scope>
    <source>
        <strain evidence="8">XYN52</strain>
    </source>
</reference>
<dbReference type="PANTHER" id="PTHR30427">
    <property type="entry name" value="TRANSCRIPTIONAL ACTIVATOR PROTEIN LYSR"/>
    <property type="match status" value="1"/>
</dbReference>
<dbReference type="Gene3D" id="1.10.10.10">
    <property type="entry name" value="Winged helix-like DNA-binding domain superfamily/Winged helix DNA-binding domain"/>
    <property type="match status" value="1"/>
</dbReference>
<evidence type="ECO:0000313" key="8">
    <source>
        <dbReference type="Proteomes" id="UP000253759"/>
    </source>
</evidence>
<evidence type="ECO:0000256" key="5">
    <source>
        <dbReference type="SAM" id="MobiDB-lite"/>
    </source>
</evidence>
<keyword evidence="2" id="KW-0805">Transcription regulation</keyword>
<feature type="region of interest" description="Disordered" evidence="5">
    <location>
        <begin position="301"/>
        <end position="324"/>
    </location>
</feature>
<dbReference type="InterPro" id="IPR036388">
    <property type="entry name" value="WH-like_DNA-bd_sf"/>
</dbReference>
<dbReference type="Gene3D" id="3.40.190.290">
    <property type="match status" value="1"/>
</dbReference>
<gene>
    <name evidence="7" type="ORF">DVH29_07395</name>
</gene>
<proteinExistence type="inferred from homology"/>
<dbReference type="Proteomes" id="UP000253759">
    <property type="component" value="Unassembled WGS sequence"/>
</dbReference>
<dbReference type="GO" id="GO:0043565">
    <property type="term" value="F:sequence-specific DNA binding"/>
    <property type="evidence" value="ECO:0007669"/>
    <property type="project" value="TreeGrafter"/>
</dbReference>
<comment type="similarity">
    <text evidence="1">Belongs to the LysR transcriptional regulatory family.</text>
</comment>
<name>A0A369W3L6_9HYPH</name>
<dbReference type="Pfam" id="PF03466">
    <property type="entry name" value="LysR_substrate"/>
    <property type="match status" value="1"/>
</dbReference>
<dbReference type="InterPro" id="IPR005119">
    <property type="entry name" value="LysR_subst-bd"/>
</dbReference>
<dbReference type="EMBL" id="QQNH01000007">
    <property type="protein sequence ID" value="RDE09274.1"/>
    <property type="molecule type" value="Genomic_DNA"/>
</dbReference>
<dbReference type="GO" id="GO:0003700">
    <property type="term" value="F:DNA-binding transcription factor activity"/>
    <property type="evidence" value="ECO:0007669"/>
    <property type="project" value="InterPro"/>
</dbReference>
<accession>A0A369W3L6</accession>
<keyword evidence="8" id="KW-1185">Reference proteome</keyword>
<dbReference type="PRINTS" id="PR00039">
    <property type="entry name" value="HTHLYSR"/>
</dbReference>
<feature type="compositionally biased region" description="Polar residues" evidence="5">
    <location>
        <begin position="315"/>
        <end position="324"/>
    </location>
</feature>
<dbReference type="Pfam" id="PF00126">
    <property type="entry name" value="HTH_1"/>
    <property type="match status" value="1"/>
</dbReference>
<evidence type="ECO:0000256" key="4">
    <source>
        <dbReference type="ARBA" id="ARBA00023163"/>
    </source>
</evidence>
<evidence type="ECO:0000256" key="2">
    <source>
        <dbReference type="ARBA" id="ARBA00023015"/>
    </source>
</evidence>
<dbReference type="InterPro" id="IPR000847">
    <property type="entry name" value="LysR_HTH_N"/>
</dbReference>
<dbReference type="OrthoDB" id="7492271at2"/>
<protein>
    <submittedName>
        <fullName evidence="7">LysR family transcriptional regulator</fullName>
    </submittedName>
</protein>
<evidence type="ECO:0000256" key="3">
    <source>
        <dbReference type="ARBA" id="ARBA00023125"/>
    </source>
</evidence>
<evidence type="ECO:0000256" key="1">
    <source>
        <dbReference type="ARBA" id="ARBA00009437"/>
    </source>
</evidence>